<keyword evidence="3" id="KW-1185">Reference proteome</keyword>
<sequence length="252" mass="27745">MGPLDITSIDGMPSASGWRTEPESRYGNFNSPMIPEGRLPWEPLPHQPTDRSEEIWQNRSPSASELELAFDESSECSESSQSEDDYDYDYMSGDTHESDEDELDESSTYEFDSESYYSGSSSGCSDDTAVGTETVEAENTSLHRNGPLRGPVDGVTCDSTAQGSFSHLNTISPWFPSQLYSPNFHWSYPHTMYGIPVCRRFLPCVPPPIGYVSTNPNLYLPPPPAYARTNPDGPFFLGPVTGVPGSTGERPT</sequence>
<proteinExistence type="predicted"/>
<organism evidence="2 3">
    <name type="scientific">Xylaria grammica</name>
    <dbReference type="NCBI Taxonomy" id="363999"/>
    <lineage>
        <taxon>Eukaryota</taxon>
        <taxon>Fungi</taxon>
        <taxon>Dikarya</taxon>
        <taxon>Ascomycota</taxon>
        <taxon>Pezizomycotina</taxon>
        <taxon>Sordariomycetes</taxon>
        <taxon>Xylariomycetidae</taxon>
        <taxon>Xylariales</taxon>
        <taxon>Xylariaceae</taxon>
        <taxon>Xylaria</taxon>
    </lineage>
</organism>
<feature type="compositionally biased region" description="Acidic residues" evidence="1">
    <location>
        <begin position="68"/>
        <end position="88"/>
    </location>
</feature>
<protein>
    <submittedName>
        <fullName evidence="2">Uncharacterized protein</fullName>
    </submittedName>
</protein>
<evidence type="ECO:0000313" key="2">
    <source>
        <dbReference type="EMBL" id="RWA08434.1"/>
    </source>
</evidence>
<dbReference type="Proteomes" id="UP000286045">
    <property type="component" value="Unassembled WGS sequence"/>
</dbReference>
<name>A0A439D1V8_9PEZI</name>
<comment type="caution">
    <text evidence="2">The sequence shown here is derived from an EMBL/GenBank/DDBJ whole genome shotgun (WGS) entry which is preliminary data.</text>
</comment>
<reference evidence="2 3" key="1">
    <citation type="submission" date="2018-12" db="EMBL/GenBank/DDBJ databases">
        <title>Draft genome sequence of Xylaria grammica IHI A82.</title>
        <authorList>
            <person name="Buettner E."/>
            <person name="Kellner H."/>
        </authorList>
    </citation>
    <scope>NUCLEOTIDE SEQUENCE [LARGE SCALE GENOMIC DNA]</scope>
    <source>
        <strain evidence="2 3">IHI A82</strain>
    </source>
</reference>
<dbReference type="EMBL" id="RYZI01000200">
    <property type="protein sequence ID" value="RWA08434.1"/>
    <property type="molecule type" value="Genomic_DNA"/>
</dbReference>
<dbReference type="AlphaFoldDB" id="A0A439D1V8"/>
<feature type="region of interest" description="Disordered" evidence="1">
    <location>
        <begin position="1"/>
        <end position="152"/>
    </location>
</feature>
<accession>A0A439D1V8</accession>
<gene>
    <name evidence="2" type="ORF">EKO27_g6669</name>
</gene>
<evidence type="ECO:0000313" key="3">
    <source>
        <dbReference type="Proteomes" id="UP000286045"/>
    </source>
</evidence>
<evidence type="ECO:0000256" key="1">
    <source>
        <dbReference type="SAM" id="MobiDB-lite"/>
    </source>
</evidence>
<feature type="compositionally biased region" description="Acidic residues" evidence="1">
    <location>
        <begin position="97"/>
        <end position="113"/>
    </location>
</feature>
<feature type="compositionally biased region" description="Low complexity" evidence="1">
    <location>
        <begin position="114"/>
        <end position="127"/>
    </location>
</feature>